<name>A0ABS9KSR8_9BACT</name>
<sequence>MSSQRIDRYLQATGNQQTKAIRLYKTNLRIAQAFHPLLGALEVILRNCINTILTTYFSDHDWIINQKTGFMSDPSLTHIDRRTGRRVTNDFLKSSIEKSESLLRRLRVPVSSSKIIADQAFGFWTDLFEVHHYRLLLGRPIQIFNHLPSGHGRSEVCERLNTIRQFRNRINHNEPVCFNGTFTDFTYVDRVYRAITDIWRWIDPELIQWTKAIDNVRTKIERAQLL</sequence>
<organism evidence="1 2">
    <name type="scientific">Terrimonas ginsenosidimutans</name>
    <dbReference type="NCBI Taxonomy" id="2908004"/>
    <lineage>
        <taxon>Bacteria</taxon>
        <taxon>Pseudomonadati</taxon>
        <taxon>Bacteroidota</taxon>
        <taxon>Chitinophagia</taxon>
        <taxon>Chitinophagales</taxon>
        <taxon>Chitinophagaceae</taxon>
        <taxon>Terrimonas</taxon>
    </lineage>
</organism>
<accession>A0ABS9KSR8</accession>
<gene>
    <name evidence="1" type="ORF">LZZ85_13770</name>
</gene>
<dbReference type="Proteomes" id="UP001165367">
    <property type="component" value="Unassembled WGS sequence"/>
</dbReference>
<comment type="caution">
    <text evidence="1">The sequence shown here is derived from an EMBL/GenBank/DDBJ whole genome shotgun (WGS) entry which is preliminary data.</text>
</comment>
<protein>
    <submittedName>
        <fullName evidence="1">Abi family protein</fullName>
    </submittedName>
</protein>
<dbReference type="EMBL" id="JAKLTR010000008">
    <property type="protein sequence ID" value="MCG2615363.1"/>
    <property type="molecule type" value="Genomic_DNA"/>
</dbReference>
<proteinExistence type="predicted"/>
<keyword evidence="2" id="KW-1185">Reference proteome</keyword>
<evidence type="ECO:0000313" key="1">
    <source>
        <dbReference type="EMBL" id="MCG2615363.1"/>
    </source>
</evidence>
<reference evidence="1" key="1">
    <citation type="submission" date="2022-01" db="EMBL/GenBank/DDBJ databases">
        <authorList>
            <person name="Jo J.-H."/>
            <person name="Im W.-T."/>
        </authorList>
    </citation>
    <scope>NUCLEOTIDE SEQUENCE</scope>
    <source>
        <strain evidence="1">NA20</strain>
    </source>
</reference>
<evidence type="ECO:0000313" key="2">
    <source>
        <dbReference type="Proteomes" id="UP001165367"/>
    </source>
</evidence>